<name>A0A2T7UTR1_9RHOB</name>
<sequence length="176" mass="18658">MFDTMVITKTVAALCAALLFFLLANWGASAIYLPAAHGDDHAHAVYPLPVEGGEGAAPAAPTNPDDGIDVMALYETADSAAGAALWRNCQSCHKLDGTNGTGPHLDGVVDRAIDAVDGYNYSGALLAMGETWSVENLFHFLRDPRAMAPGTRMSFRGISSPEDRVNLIRYLADHPG</sequence>
<dbReference type="InterPro" id="IPR009056">
    <property type="entry name" value="Cyt_c-like_dom"/>
</dbReference>
<dbReference type="SUPFAM" id="SSF46626">
    <property type="entry name" value="Cytochrome c"/>
    <property type="match status" value="1"/>
</dbReference>
<keyword evidence="3 6" id="KW-0479">Metal-binding</keyword>
<proteinExistence type="predicted"/>
<evidence type="ECO:0000256" key="5">
    <source>
        <dbReference type="ARBA" id="ARBA00023004"/>
    </source>
</evidence>
<evidence type="ECO:0000313" key="8">
    <source>
        <dbReference type="EMBL" id="PVE47969.1"/>
    </source>
</evidence>
<evidence type="ECO:0000256" key="6">
    <source>
        <dbReference type="PROSITE-ProRule" id="PRU00433"/>
    </source>
</evidence>
<dbReference type="Proteomes" id="UP000244810">
    <property type="component" value="Unassembled WGS sequence"/>
</dbReference>
<reference evidence="8 9" key="1">
    <citation type="journal article" date="2011" name="Syst. Appl. Microbiol.">
        <title>Defluviimonas denitrificans gen. nov., sp. nov., and Pararhodobacter aggregans gen. nov., sp. nov., non-phototrophic Rhodobacteraceae from the biofilter of a marine aquaculture.</title>
        <authorList>
            <person name="Foesel B.U."/>
            <person name="Drake H.L."/>
            <person name="Schramm A."/>
        </authorList>
    </citation>
    <scope>NUCLEOTIDE SEQUENCE [LARGE SCALE GENOMIC DNA]</scope>
    <source>
        <strain evidence="8 9">D1-19</strain>
    </source>
</reference>
<dbReference type="RefSeq" id="WP_107751342.1">
    <property type="nucleotide sequence ID" value="NZ_QBKF01000004.1"/>
</dbReference>
<accession>A0A2T7UTR1</accession>
<feature type="domain" description="Cytochrome c" evidence="7">
    <location>
        <begin position="77"/>
        <end position="175"/>
    </location>
</feature>
<dbReference type="AlphaFoldDB" id="A0A2T7UTR1"/>
<dbReference type="Pfam" id="PF00034">
    <property type="entry name" value="Cytochrom_C"/>
    <property type="match status" value="1"/>
</dbReference>
<protein>
    <submittedName>
        <fullName evidence="8">Cytochrome c family protein</fullName>
    </submittedName>
</protein>
<evidence type="ECO:0000256" key="1">
    <source>
        <dbReference type="ARBA" id="ARBA00022448"/>
    </source>
</evidence>
<dbReference type="GO" id="GO:0020037">
    <property type="term" value="F:heme binding"/>
    <property type="evidence" value="ECO:0007669"/>
    <property type="project" value="InterPro"/>
</dbReference>
<organism evidence="8 9">
    <name type="scientific">Pararhodobacter aggregans</name>
    <dbReference type="NCBI Taxonomy" id="404875"/>
    <lineage>
        <taxon>Bacteria</taxon>
        <taxon>Pseudomonadati</taxon>
        <taxon>Pseudomonadota</taxon>
        <taxon>Alphaproteobacteria</taxon>
        <taxon>Rhodobacterales</taxon>
        <taxon>Paracoccaceae</taxon>
        <taxon>Pararhodobacter</taxon>
    </lineage>
</organism>
<evidence type="ECO:0000313" key="9">
    <source>
        <dbReference type="Proteomes" id="UP000244810"/>
    </source>
</evidence>
<dbReference type="PANTHER" id="PTHR11961">
    <property type="entry name" value="CYTOCHROME C"/>
    <property type="match status" value="1"/>
</dbReference>
<dbReference type="GO" id="GO:0046872">
    <property type="term" value="F:metal ion binding"/>
    <property type="evidence" value="ECO:0007669"/>
    <property type="project" value="UniProtKB-KW"/>
</dbReference>
<evidence type="ECO:0000256" key="2">
    <source>
        <dbReference type="ARBA" id="ARBA00022617"/>
    </source>
</evidence>
<dbReference type="PRINTS" id="PR00604">
    <property type="entry name" value="CYTCHRMECIAB"/>
</dbReference>
<dbReference type="InterPro" id="IPR036909">
    <property type="entry name" value="Cyt_c-like_dom_sf"/>
</dbReference>
<keyword evidence="9" id="KW-1185">Reference proteome</keyword>
<gene>
    <name evidence="8" type="ORF">DDE23_07435</name>
</gene>
<keyword evidence="1" id="KW-0813">Transport</keyword>
<keyword evidence="4" id="KW-0249">Electron transport</keyword>
<dbReference type="GO" id="GO:0009055">
    <property type="term" value="F:electron transfer activity"/>
    <property type="evidence" value="ECO:0007669"/>
    <property type="project" value="InterPro"/>
</dbReference>
<evidence type="ECO:0000256" key="3">
    <source>
        <dbReference type="ARBA" id="ARBA00022723"/>
    </source>
</evidence>
<comment type="caution">
    <text evidence="8">The sequence shown here is derived from an EMBL/GenBank/DDBJ whole genome shotgun (WGS) entry which is preliminary data.</text>
</comment>
<evidence type="ECO:0000259" key="7">
    <source>
        <dbReference type="PROSITE" id="PS51007"/>
    </source>
</evidence>
<dbReference type="EMBL" id="QDDR01000003">
    <property type="protein sequence ID" value="PVE47969.1"/>
    <property type="molecule type" value="Genomic_DNA"/>
</dbReference>
<dbReference type="Gene3D" id="1.10.760.10">
    <property type="entry name" value="Cytochrome c-like domain"/>
    <property type="match status" value="1"/>
</dbReference>
<dbReference type="OrthoDB" id="9805828at2"/>
<evidence type="ECO:0000256" key="4">
    <source>
        <dbReference type="ARBA" id="ARBA00022982"/>
    </source>
</evidence>
<keyword evidence="2 6" id="KW-0349">Heme</keyword>
<dbReference type="InterPro" id="IPR002327">
    <property type="entry name" value="Cyt_c_1A/1B"/>
</dbReference>
<dbReference type="PROSITE" id="PS51007">
    <property type="entry name" value="CYTC"/>
    <property type="match status" value="1"/>
</dbReference>
<keyword evidence="5 6" id="KW-0408">Iron</keyword>